<dbReference type="EMBL" id="JAVDYF010000001">
    <property type="protein sequence ID" value="MDR7355608.1"/>
    <property type="molecule type" value="Genomic_DNA"/>
</dbReference>
<dbReference type="EMBL" id="JAVDYF010000001">
    <property type="protein sequence ID" value="MDR7354398.1"/>
    <property type="molecule type" value="Genomic_DNA"/>
</dbReference>
<accession>A0ABU2B4I5</accession>
<dbReference type="InterPro" id="IPR025668">
    <property type="entry name" value="Tnp_DDE_dom"/>
</dbReference>
<comment type="caution">
    <text evidence="2">The sequence shown here is derived from an EMBL/GenBank/DDBJ whole genome shotgun (WGS) entry which is preliminary data.</text>
</comment>
<dbReference type="Pfam" id="PF13701">
    <property type="entry name" value="DDE_Tnp_1_4"/>
    <property type="match status" value="1"/>
</dbReference>
<dbReference type="EMBL" id="JAVDYF010000001">
    <property type="protein sequence ID" value="MDR7355244.1"/>
    <property type="molecule type" value="Genomic_DNA"/>
</dbReference>
<proteinExistence type="predicted"/>
<feature type="domain" description="Transposase DDE" evidence="1">
    <location>
        <begin position="15"/>
        <end position="502"/>
    </location>
</feature>
<evidence type="ECO:0000313" key="2">
    <source>
        <dbReference type="EMBL" id="MDR7353520.1"/>
    </source>
</evidence>
<evidence type="ECO:0000313" key="5">
    <source>
        <dbReference type="EMBL" id="MDR7355244.1"/>
    </source>
</evidence>
<sequence>MVKTTTYTPMMASCTRLVSRAGVLPFAHVAQLVGIGASLDRVFSRQRLTHTFGDACTGLALSLIAGGDDVKDINLLDSVSTALSSQPLPSVSTLWRRLTEHKDTSDKIREEFLHAIKYARSTLWNLLGDQAPHKLATVDKPLIVDIDATLICAHSGKEKAAPTYKKGFGFHPLCAFIDYTSVGLTGGEFLTCLLRPGNAGANTANDHCQLVKEILTALPDHSDGKPWGKRLVIRADSAGGTKQFLSSLDDHDLGYVVGFSPSPTASILLNEHIRSGNEATSHTDYRSLRNTRVPIVRGNGDISFDDQHFLEDITGLLQTAHLEDDKPLVNLLTDYPTTMRVIARIESPHAGCQHSIFNQLGIRTQLCATNLNCNIQRIDQYYRQRSLCEQHIKDAKDQGLAKLPFCQFKANQIWCLIITLAHQLLTWTKLLDHHYNNHNSGNNKKRNQSDNPWWTWAPKTIRARFIAISAKITTSSRRIYLHLDQQSTHTPTLVTLMEYTQNLLRPLKKRKT</sequence>
<dbReference type="EMBL" id="JAVDYF010000001">
    <property type="protein sequence ID" value="MDR7353520.1"/>
    <property type="molecule type" value="Genomic_DNA"/>
</dbReference>
<protein>
    <recommendedName>
        <fullName evidence="1">Transposase DDE domain-containing protein</fullName>
    </recommendedName>
</protein>
<keyword evidence="7" id="KW-1185">Reference proteome</keyword>
<name>A0ABU2B4I5_9CORY</name>
<evidence type="ECO:0000313" key="4">
    <source>
        <dbReference type="EMBL" id="MDR7355174.1"/>
    </source>
</evidence>
<evidence type="ECO:0000313" key="7">
    <source>
        <dbReference type="Proteomes" id="UP001183619"/>
    </source>
</evidence>
<evidence type="ECO:0000259" key="1">
    <source>
        <dbReference type="Pfam" id="PF13701"/>
    </source>
</evidence>
<reference evidence="2 7" key="1">
    <citation type="submission" date="2023-07" db="EMBL/GenBank/DDBJ databases">
        <title>Sequencing the genomes of 1000 actinobacteria strains.</title>
        <authorList>
            <person name="Klenk H.-P."/>
        </authorList>
    </citation>
    <scope>NUCLEOTIDE SEQUENCE [LARGE SCALE GENOMIC DNA]</scope>
    <source>
        <strain evidence="2 7">DSM 44508</strain>
    </source>
</reference>
<dbReference type="NCBIfam" id="NF033539">
    <property type="entry name" value="transpos_IS1380"/>
    <property type="match status" value="1"/>
</dbReference>
<gene>
    <name evidence="2" type="ORF">J2S37_000058</name>
    <name evidence="3" type="ORF">J2S37_000936</name>
    <name evidence="4" type="ORF">J2S37_001712</name>
    <name evidence="5" type="ORF">J2S37_001782</name>
    <name evidence="6" type="ORF">J2S37_002146</name>
</gene>
<dbReference type="RefSeq" id="WP_310127744.1">
    <property type="nucleotide sequence ID" value="NZ_JAVDYF010000001.1"/>
</dbReference>
<evidence type="ECO:0000313" key="3">
    <source>
        <dbReference type="EMBL" id="MDR7354398.1"/>
    </source>
</evidence>
<dbReference type="InterPro" id="IPR047960">
    <property type="entry name" value="Transpos_IS1380"/>
</dbReference>
<organism evidence="2 7">
    <name type="scientific">Corynebacterium felinum</name>
    <dbReference type="NCBI Taxonomy" id="131318"/>
    <lineage>
        <taxon>Bacteria</taxon>
        <taxon>Bacillati</taxon>
        <taxon>Actinomycetota</taxon>
        <taxon>Actinomycetes</taxon>
        <taxon>Mycobacteriales</taxon>
        <taxon>Corynebacteriaceae</taxon>
        <taxon>Corynebacterium</taxon>
    </lineage>
</organism>
<dbReference type="Proteomes" id="UP001183619">
    <property type="component" value="Unassembled WGS sequence"/>
</dbReference>
<dbReference type="EMBL" id="JAVDYF010000001">
    <property type="protein sequence ID" value="MDR7355174.1"/>
    <property type="molecule type" value="Genomic_DNA"/>
</dbReference>
<evidence type="ECO:0000313" key="6">
    <source>
        <dbReference type="EMBL" id="MDR7355608.1"/>
    </source>
</evidence>